<proteinExistence type="predicted"/>
<keyword evidence="2" id="KW-0067">ATP-binding</keyword>
<dbReference type="CDD" id="cd00009">
    <property type="entry name" value="AAA"/>
    <property type="match status" value="1"/>
</dbReference>
<dbReference type="InterPro" id="IPR013976">
    <property type="entry name" value="HDOD"/>
</dbReference>
<dbReference type="Pfam" id="PF00158">
    <property type="entry name" value="Sigma54_activat"/>
    <property type="match status" value="1"/>
</dbReference>
<evidence type="ECO:0000256" key="2">
    <source>
        <dbReference type="ARBA" id="ARBA00022840"/>
    </source>
</evidence>
<dbReference type="GO" id="GO:0005524">
    <property type="term" value="F:ATP binding"/>
    <property type="evidence" value="ECO:0007669"/>
    <property type="project" value="UniProtKB-KW"/>
</dbReference>
<dbReference type="Pfam" id="PF08668">
    <property type="entry name" value="HDOD"/>
    <property type="match status" value="1"/>
</dbReference>
<evidence type="ECO:0000313" key="4">
    <source>
        <dbReference type="EMBL" id="GER93347.1"/>
    </source>
</evidence>
<reference evidence="4" key="1">
    <citation type="submission" date="2019-10" db="EMBL/GenBank/DDBJ databases">
        <title>Metagenomic sequencing of thiosulfate-disproportionating enrichment culture.</title>
        <authorList>
            <person name="Umezawa K."/>
            <person name="Kojima H."/>
            <person name="Fukui M."/>
        </authorList>
    </citation>
    <scope>NUCLEOTIDE SEQUENCE</scope>
    <source>
        <strain evidence="4">45J</strain>
    </source>
</reference>
<accession>A0A5J4L3H2</accession>
<dbReference type="SUPFAM" id="SSF52540">
    <property type="entry name" value="P-loop containing nucleoside triphosphate hydrolases"/>
    <property type="match status" value="1"/>
</dbReference>
<dbReference type="InterPro" id="IPR002078">
    <property type="entry name" value="Sigma_54_int"/>
</dbReference>
<dbReference type="PROSITE" id="PS50045">
    <property type="entry name" value="SIGMA54_INTERACT_4"/>
    <property type="match status" value="1"/>
</dbReference>
<gene>
    <name evidence="4" type="ORF">A45J_1086</name>
</gene>
<feature type="domain" description="Sigma-54 factor interaction" evidence="3">
    <location>
        <begin position="293"/>
        <end position="520"/>
    </location>
</feature>
<dbReference type="PANTHER" id="PTHR32071:SF100">
    <property type="entry name" value="RESPONSE REGULATOR PROTEIN PILR"/>
    <property type="match status" value="1"/>
</dbReference>
<dbReference type="Gene3D" id="3.40.50.300">
    <property type="entry name" value="P-loop containing nucleotide triphosphate hydrolases"/>
    <property type="match status" value="1"/>
</dbReference>
<dbReference type="PANTHER" id="PTHR32071">
    <property type="entry name" value="TRANSCRIPTIONAL REGULATORY PROTEIN"/>
    <property type="match status" value="1"/>
</dbReference>
<dbReference type="SUPFAM" id="SSF109604">
    <property type="entry name" value="HD-domain/PDEase-like"/>
    <property type="match status" value="1"/>
</dbReference>
<organism evidence="4">
    <name type="scientific">hot springs metagenome</name>
    <dbReference type="NCBI Taxonomy" id="433727"/>
    <lineage>
        <taxon>unclassified sequences</taxon>
        <taxon>metagenomes</taxon>
        <taxon>ecological metagenomes</taxon>
    </lineage>
</organism>
<sequence length="526" mass="60791">MNLPVFEHTISSLHAIVNNEKEPLQKVSRLIKYDPGLYFSLLEKVNSLTTRAEITSISQAISLIGAEGIENHILEQDFFLDEDYILLWCYAVLSGEAASIINEKADIAADEEAFFAGIMSCIGILFMYIKHPKHKKICDLLLRVPVEHKIFIEEKLFKTNLLKQLDKNITSPQIYRELINIMNFIFSDDGQRVELFNHPARFSANYKSYQLFQLLDVSEHAARSILFPAVVEAQEKFREMSKRYFKIPENEVEELLADIVERFEDVCKEFKVGELSEKFITAAEQYHFSGISFLTKSEPLKESLEKIYAANREEKNIFIYGETNVGKRLLAAALHNRPDNPRKTKPFLSIHCGTLDSETLELELFGAKGGFLGKEKHKGALELANGGTILLKDIDRIPLTLQDKLSEIFCKDEFYKIGETRLSFFDVRFFITSRKNIFEEAKEARFSERLLRVLKPVSIYIPPLRERREDIEFIGNSIIEKYNLNLTDKALLLGLKEYYETHAFQNNLKDLKRLLFYLAAKHRLES</sequence>
<evidence type="ECO:0000256" key="1">
    <source>
        <dbReference type="ARBA" id="ARBA00022741"/>
    </source>
</evidence>
<name>A0A5J4L3H2_9ZZZZ</name>
<comment type="caution">
    <text evidence="4">The sequence shown here is derived from an EMBL/GenBank/DDBJ whole genome shotgun (WGS) entry which is preliminary data.</text>
</comment>
<dbReference type="EMBL" id="BLAB01000001">
    <property type="protein sequence ID" value="GER93347.1"/>
    <property type="molecule type" value="Genomic_DNA"/>
</dbReference>
<dbReference type="GO" id="GO:0006355">
    <property type="term" value="P:regulation of DNA-templated transcription"/>
    <property type="evidence" value="ECO:0007669"/>
    <property type="project" value="InterPro"/>
</dbReference>
<keyword evidence="1" id="KW-0547">Nucleotide-binding</keyword>
<dbReference type="InterPro" id="IPR027417">
    <property type="entry name" value="P-loop_NTPase"/>
</dbReference>
<dbReference type="Gene3D" id="1.10.3210.10">
    <property type="entry name" value="Hypothetical protein af1432"/>
    <property type="match status" value="1"/>
</dbReference>
<evidence type="ECO:0000259" key="3">
    <source>
        <dbReference type="PROSITE" id="PS50045"/>
    </source>
</evidence>
<protein>
    <recommendedName>
        <fullName evidence="3">Sigma-54 factor interaction domain-containing protein</fullName>
    </recommendedName>
</protein>
<dbReference type="AlphaFoldDB" id="A0A5J4L3H2"/>